<dbReference type="InterPro" id="IPR050623">
    <property type="entry name" value="Glucan_succinyl_AcylTrfase"/>
</dbReference>
<keyword evidence="2" id="KW-1133">Transmembrane helix</keyword>
<dbReference type="AlphaFoldDB" id="A0AAN6YBN3"/>
<dbReference type="PANTHER" id="PTHR36927:SF4">
    <property type="entry name" value="BLR5718 PROTEIN"/>
    <property type="match status" value="1"/>
</dbReference>
<accession>A0AAN6YBN3</accession>
<gene>
    <name evidence="4" type="ORF">QBC37DRAFT_418909</name>
</gene>
<dbReference type="PANTHER" id="PTHR36927">
    <property type="entry name" value="BLR4337 PROTEIN"/>
    <property type="match status" value="1"/>
</dbReference>
<feature type="transmembrane region" description="Helical" evidence="2">
    <location>
        <begin position="208"/>
        <end position="224"/>
    </location>
</feature>
<dbReference type="Proteomes" id="UP001301769">
    <property type="component" value="Unassembled WGS sequence"/>
</dbReference>
<keyword evidence="4" id="KW-0808">Transferase</keyword>
<sequence>MSSSIDQNPALPSPAVHLKPGGAAAPTGLRPPRRHDIDNLRSFCTAHVIAHHTAIAYGGISGAGLPPQAHSGLFDDASPLFTPFIATNLSYGMGLYFFLSGQMTAQSMSRSKSDWGLIRSKLWRLGMPALLYSALIDPVGAVIARPEKTLVGNLGKYVGEVGKLDGVRGPVWYNATLIVFDICAVALRRVLPYSGSPSPKFVKAAFRLLGRWGWLGVAGASFLLRTKLPPGGVIPVIGVDPAYLLQYIFGYALGHAAFHVGERSIPGPENLSVYKAYAISLGTLPLLFLPGFLKGEGIGGAVQLGGWNWTAAIYAVWNELSFYTLAPAVMQTFERNYNRPAGRGLWSPRYSYAAFLLHTLVSWVADLGLARLLKRSDGKRPAWMSNRAWQAFGPLLVTAVMSAVDILGSFKLGQLLIDSVPGVGSLL</sequence>
<evidence type="ECO:0000313" key="5">
    <source>
        <dbReference type="Proteomes" id="UP001301769"/>
    </source>
</evidence>
<feature type="transmembrane region" description="Helical" evidence="2">
    <location>
        <begin position="273"/>
        <end position="293"/>
    </location>
</feature>
<feature type="transmembrane region" description="Helical" evidence="2">
    <location>
        <begin position="40"/>
        <end position="60"/>
    </location>
</feature>
<feature type="transmembrane region" description="Helical" evidence="2">
    <location>
        <begin position="122"/>
        <end position="144"/>
    </location>
</feature>
<feature type="region of interest" description="Disordered" evidence="1">
    <location>
        <begin position="1"/>
        <end position="33"/>
    </location>
</feature>
<dbReference type="GO" id="GO:0016747">
    <property type="term" value="F:acyltransferase activity, transferring groups other than amino-acyl groups"/>
    <property type="evidence" value="ECO:0007669"/>
    <property type="project" value="InterPro"/>
</dbReference>
<keyword evidence="4" id="KW-0012">Acyltransferase</keyword>
<organism evidence="4 5">
    <name type="scientific">Rhypophila decipiens</name>
    <dbReference type="NCBI Taxonomy" id="261697"/>
    <lineage>
        <taxon>Eukaryota</taxon>
        <taxon>Fungi</taxon>
        <taxon>Dikarya</taxon>
        <taxon>Ascomycota</taxon>
        <taxon>Pezizomycotina</taxon>
        <taxon>Sordariomycetes</taxon>
        <taxon>Sordariomycetidae</taxon>
        <taxon>Sordariales</taxon>
        <taxon>Naviculisporaceae</taxon>
        <taxon>Rhypophila</taxon>
    </lineage>
</organism>
<feature type="transmembrane region" description="Helical" evidence="2">
    <location>
        <begin position="171"/>
        <end position="187"/>
    </location>
</feature>
<dbReference type="EMBL" id="MU858078">
    <property type="protein sequence ID" value="KAK4215593.1"/>
    <property type="molecule type" value="Genomic_DNA"/>
</dbReference>
<dbReference type="Pfam" id="PF01757">
    <property type="entry name" value="Acyl_transf_3"/>
    <property type="match status" value="1"/>
</dbReference>
<comment type="caution">
    <text evidence="4">The sequence shown here is derived from an EMBL/GenBank/DDBJ whole genome shotgun (WGS) entry which is preliminary data.</text>
</comment>
<evidence type="ECO:0000313" key="4">
    <source>
        <dbReference type="EMBL" id="KAK4215593.1"/>
    </source>
</evidence>
<protein>
    <submittedName>
        <fullName evidence="4">Acyltransferase 3</fullName>
    </submittedName>
</protein>
<keyword evidence="5" id="KW-1185">Reference proteome</keyword>
<keyword evidence="2" id="KW-0472">Membrane</keyword>
<feature type="domain" description="Acyltransferase 3" evidence="3">
    <location>
        <begin position="35"/>
        <end position="372"/>
    </location>
</feature>
<proteinExistence type="predicted"/>
<feature type="transmembrane region" description="Helical" evidence="2">
    <location>
        <begin position="80"/>
        <end position="101"/>
    </location>
</feature>
<evidence type="ECO:0000256" key="2">
    <source>
        <dbReference type="SAM" id="Phobius"/>
    </source>
</evidence>
<feature type="transmembrane region" description="Helical" evidence="2">
    <location>
        <begin position="350"/>
        <end position="370"/>
    </location>
</feature>
<feature type="transmembrane region" description="Helical" evidence="2">
    <location>
        <begin position="391"/>
        <end position="410"/>
    </location>
</feature>
<keyword evidence="2" id="KW-0812">Transmembrane</keyword>
<dbReference type="InterPro" id="IPR002656">
    <property type="entry name" value="Acyl_transf_3_dom"/>
</dbReference>
<reference evidence="4" key="1">
    <citation type="journal article" date="2023" name="Mol. Phylogenet. Evol.">
        <title>Genome-scale phylogeny and comparative genomics of the fungal order Sordariales.</title>
        <authorList>
            <person name="Hensen N."/>
            <person name="Bonometti L."/>
            <person name="Westerberg I."/>
            <person name="Brannstrom I.O."/>
            <person name="Guillou S."/>
            <person name="Cros-Aarteil S."/>
            <person name="Calhoun S."/>
            <person name="Haridas S."/>
            <person name="Kuo A."/>
            <person name="Mondo S."/>
            <person name="Pangilinan J."/>
            <person name="Riley R."/>
            <person name="LaButti K."/>
            <person name="Andreopoulos B."/>
            <person name="Lipzen A."/>
            <person name="Chen C."/>
            <person name="Yan M."/>
            <person name="Daum C."/>
            <person name="Ng V."/>
            <person name="Clum A."/>
            <person name="Steindorff A."/>
            <person name="Ohm R.A."/>
            <person name="Martin F."/>
            <person name="Silar P."/>
            <person name="Natvig D.O."/>
            <person name="Lalanne C."/>
            <person name="Gautier V."/>
            <person name="Ament-Velasquez S.L."/>
            <person name="Kruys A."/>
            <person name="Hutchinson M.I."/>
            <person name="Powell A.J."/>
            <person name="Barry K."/>
            <person name="Miller A.N."/>
            <person name="Grigoriev I.V."/>
            <person name="Debuchy R."/>
            <person name="Gladieux P."/>
            <person name="Hiltunen Thoren M."/>
            <person name="Johannesson H."/>
        </authorList>
    </citation>
    <scope>NUCLEOTIDE SEQUENCE</scope>
    <source>
        <strain evidence="4">PSN293</strain>
    </source>
</reference>
<evidence type="ECO:0000256" key="1">
    <source>
        <dbReference type="SAM" id="MobiDB-lite"/>
    </source>
</evidence>
<reference evidence="4" key="2">
    <citation type="submission" date="2023-05" db="EMBL/GenBank/DDBJ databases">
        <authorList>
            <consortium name="Lawrence Berkeley National Laboratory"/>
            <person name="Steindorff A."/>
            <person name="Hensen N."/>
            <person name="Bonometti L."/>
            <person name="Westerberg I."/>
            <person name="Brannstrom I.O."/>
            <person name="Guillou S."/>
            <person name="Cros-Aarteil S."/>
            <person name="Calhoun S."/>
            <person name="Haridas S."/>
            <person name="Kuo A."/>
            <person name="Mondo S."/>
            <person name="Pangilinan J."/>
            <person name="Riley R."/>
            <person name="Labutti K."/>
            <person name="Andreopoulos B."/>
            <person name="Lipzen A."/>
            <person name="Chen C."/>
            <person name="Yanf M."/>
            <person name="Daum C."/>
            <person name="Ng V."/>
            <person name="Clum A."/>
            <person name="Ohm R."/>
            <person name="Martin F."/>
            <person name="Silar P."/>
            <person name="Natvig D."/>
            <person name="Lalanne C."/>
            <person name="Gautier V."/>
            <person name="Ament-Velasquez S.L."/>
            <person name="Kruys A."/>
            <person name="Hutchinson M.I."/>
            <person name="Powell A.J."/>
            <person name="Barry K."/>
            <person name="Miller A.N."/>
            <person name="Grigoriev I.V."/>
            <person name="Debuchy R."/>
            <person name="Gladieux P."/>
            <person name="Thoren M.H."/>
            <person name="Johannesson H."/>
        </authorList>
    </citation>
    <scope>NUCLEOTIDE SEQUENCE</scope>
    <source>
        <strain evidence="4">PSN293</strain>
    </source>
</reference>
<evidence type="ECO:0000259" key="3">
    <source>
        <dbReference type="Pfam" id="PF01757"/>
    </source>
</evidence>
<name>A0AAN6YBN3_9PEZI</name>
<feature type="transmembrane region" description="Helical" evidence="2">
    <location>
        <begin position="244"/>
        <end position="261"/>
    </location>
</feature>